<evidence type="ECO:0000313" key="3">
    <source>
        <dbReference type="EMBL" id="GIM72954.1"/>
    </source>
</evidence>
<dbReference type="Gene3D" id="1.10.30.50">
    <property type="match status" value="1"/>
</dbReference>
<dbReference type="InterPro" id="IPR002711">
    <property type="entry name" value="HNH"/>
</dbReference>
<keyword evidence="3" id="KW-0540">Nuclease</keyword>
<dbReference type="RefSeq" id="WP_212998070.1">
    <property type="nucleotide sequence ID" value="NZ_BAAATW010000007.1"/>
</dbReference>
<comment type="caution">
    <text evidence="3">The sequence shown here is derived from an EMBL/GenBank/DDBJ whole genome shotgun (WGS) entry which is preliminary data.</text>
</comment>
<accession>A0A919VNN1</accession>
<dbReference type="Pfam" id="PF02720">
    <property type="entry name" value="DUF222"/>
    <property type="match status" value="1"/>
</dbReference>
<dbReference type="GO" id="GO:0004519">
    <property type="term" value="F:endonuclease activity"/>
    <property type="evidence" value="ECO:0007669"/>
    <property type="project" value="UniProtKB-KW"/>
</dbReference>
<keyword evidence="3" id="KW-0255">Endonuclease</keyword>
<organism evidence="3 4">
    <name type="scientific">Winogradskya consettensis</name>
    <dbReference type="NCBI Taxonomy" id="113560"/>
    <lineage>
        <taxon>Bacteria</taxon>
        <taxon>Bacillati</taxon>
        <taxon>Actinomycetota</taxon>
        <taxon>Actinomycetes</taxon>
        <taxon>Micromonosporales</taxon>
        <taxon>Micromonosporaceae</taxon>
        <taxon>Winogradskya</taxon>
    </lineage>
</organism>
<evidence type="ECO:0000313" key="4">
    <source>
        <dbReference type="Proteomes" id="UP000680865"/>
    </source>
</evidence>
<comment type="similarity">
    <text evidence="1">Belongs to the Rv1128c/1148c/1588c/1702c/1945/3466 family.</text>
</comment>
<name>A0A919VNN1_9ACTN</name>
<evidence type="ECO:0000259" key="2">
    <source>
        <dbReference type="SMART" id="SM00507"/>
    </source>
</evidence>
<dbReference type="GO" id="GO:0003676">
    <property type="term" value="F:nucleic acid binding"/>
    <property type="evidence" value="ECO:0007669"/>
    <property type="project" value="InterPro"/>
</dbReference>
<dbReference type="GO" id="GO:0008270">
    <property type="term" value="F:zinc ion binding"/>
    <property type="evidence" value="ECO:0007669"/>
    <property type="project" value="InterPro"/>
</dbReference>
<keyword evidence="3" id="KW-0378">Hydrolase</keyword>
<proteinExistence type="inferred from homology"/>
<dbReference type="EMBL" id="BOQP01000016">
    <property type="protein sequence ID" value="GIM72954.1"/>
    <property type="molecule type" value="Genomic_DNA"/>
</dbReference>
<dbReference type="SMART" id="SM00507">
    <property type="entry name" value="HNHc"/>
    <property type="match status" value="1"/>
</dbReference>
<dbReference type="Pfam" id="PF01844">
    <property type="entry name" value="HNH"/>
    <property type="match status" value="1"/>
</dbReference>
<keyword evidence="4" id="KW-1185">Reference proteome</keyword>
<dbReference type="Proteomes" id="UP000680865">
    <property type="component" value="Unassembled WGS sequence"/>
</dbReference>
<dbReference type="CDD" id="cd00085">
    <property type="entry name" value="HNHc"/>
    <property type="match status" value="1"/>
</dbReference>
<dbReference type="InterPro" id="IPR003615">
    <property type="entry name" value="HNH_nuc"/>
</dbReference>
<gene>
    <name evidence="3" type="ORF">Aco04nite_32840</name>
</gene>
<protein>
    <submittedName>
        <fullName evidence="3">HNH endonuclease</fullName>
    </submittedName>
</protein>
<feature type="domain" description="HNH nuclease" evidence="2">
    <location>
        <begin position="334"/>
        <end position="386"/>
    </location>
</feature>
<reference evidence="3" key="1">
    <citation type="submission" date="2021-03" db="EMBL/GenBank/DDBJ databases">
        <title>Whole genome shotgun sequence of Actinoplanes consettensis NBRC 14913.</title>
        <authorList>
            <person name="Komaki H."/>
            <person name="Tamura T."/>
        </authorList>
    </citation>
    <scope>NUCLEOTIDE SEQUENCE</scope>
    <source>
        <strain evidence="3">NBRC 14913</strain>
    </source>
</reference>
<dbReference type="AlphaFoldDB" id="A0A919VNN1"/>
<sequence>MLAQVQQLGVVAAKVAAAPLWQLSDTELTETLKAAHRLEQAAKFLQARVTRQIDTRGVPAAQGYRSVTEWLRGMLILDLGPARDLVAHAAVLDHPAISQSVLDGDTDLSQATVITQTIENIPTDLATLNGPAGAPVINAAQTVQDAETLLLDMAGRLSANQLRRAGDRILAYVAPEVADRADRAALARQEARARRERRLTLSLPIDGLVHLSGILGVEDAATMQAALHPLCKPAPDDNRTPAQRRADALLEVCRLALRTTELPTDGGEPPQLAITVAYDPLTQALGIASTDTGLRISPDTIRRLACDARILPVVLDGKGQVLNAGRRRRTATGALRRALHIRDGGCAFPDCDRPPRWTDSHHIRHWTTGGPTNLDNLVLLCRRHHNVVHDPAAGWTITLGPDRHPLFIPPPTLDPTQLPRRNLYHLRQ</sequence>
<dbReference type="InterPro" id="IPR003870">
    <property type="entry name" value="DUF222"/>
</dbReference>
<evidence type="ECO:0000256" key="1">
    <source>
        <dbReference type="ARBA" id="ARBA00023450"/>
    </source>
</evidence>